<dbReference type="Pfam" id="PF00023">
    <property type="entry name" value="Ank"/>
    <property type="match status" value="1"/>
</dbReference>
<feature type="repeat" description="ANK" evidence="1">
    <location>
        <begin position="689"/>
        <end position="721"/>
    </location>
</feature>
<organism evidence="4 5">
    <name type="scientific">Helicocarpus griseus UAMH5409</name>
    <dbReference type="NCBI Taxonomy" id="1447875"/>
    <lineage>
        <taxon>Eukaryota</taxon>
        <taxon>Fungi</taxon>
        <taxon>Dikarya</taxon>
        <taxon>Ascomycota</taxon>
        <taxon>Pezizomycotina</taxon>
        <taxon>Eurotiomycetes</taxon>
        <taxon>Eurotiomycetidae</taxon>
        <taxon>Onygenales</taxon>
        <taxon>Ajellomycetaceae</taxon>
        <taxon>Helicocarpus</taxon>
    </lineage>
</organism>
<feature type="repeat" description="ANK" evidence="1">
    <location>
        <begin position="722"/>
        <end position="754"/>
    </location>
</feature>
<keyword evidence="3" id="KW-0812">Transmembrane</keyword>
<keyword evidence="3" id="KW-0472">Membrane</keyword>
<reference evidence="4 5" key="1">
    <citation type="submission" date="2017-10" db="EMBL/GenBank/DDBJ databases">
        <title>Comparative genomics in systemic dimorphic fungi from Ajellomycetaceae.</title>
        <authorList>
            <person name="Munoz J.F."/>
            <person name="Mcewen J.G."/>
            <person name="Clay O.K."/>
            <person name="Cuomo C.A."/>
        </authorList>
    </citation>
    <scope>NUCLEOTIDE SEQUENCE [LARGE SCALE GENOMIC DNA]</scope>
    <source>
        <strain evidence="4 5">UAMH5409</strain>
    </source>
</reference>
<feature type="repeat" description="ANK" evidence="1">
    <location>
        <begin position="755"/>
        <end position="787"/>
    </location>
</feature>
<evidence type="ECO:0000256" key="1">
    <source>
        <dbReference type="PROSITE-ProRule" id="PRU00023"/>
    </source>
</evidence>
<name>A0A2B7Y319_9EURO</name>
<dbReference type="PROSITE" id="PS50088">
    <property type="entry name" value="ANK_REPEAT"/>
    <property type="match status" value="5"/>
</dbReference>
<dbReference type="AlphaFoldDB" id="A0A2B7Y319"/>
<dbReference type="Proteomes" id="UP000223968">
    <property type="component" value="Unassembled WGS sequence"/>
</dbReference>
<feature type="repeat" description="ANK" evidence="1">
    <location>
        <begin position="623"/>
        <end position="655"/>
    </location>
</feature>
<dbReference type="SUPFAM" id="SSF48403">
    <property type="entry name" value="Ankyrin repeat"/>
    <property type="match status" value="1"/>
</dbReference>
<proteinExistence type="predicted"/>
<dbReference type="STRING" id="1447875.A0A2B7Y319"/>
<dbReference type="PANTHER" id="PTHR22677">
    <property type="entry name" value="ANKYRIN REPEAT DOMAIN-CONTAINING PROTEIN 60"/>
    <property type="match status" value="1"/>
</dbReference>
<feature type="repeat" description="ANK" evidence="1">
    <location>
        <begin position="656"/>
        <end position="688"/>
    </location>
</feature>
<accession>A0A2B7Y319</accession>
<dbReference type="InterPro" id="IPR002110">
    <property type="entry name" value="Ankyrin_rpt"/>
</dbReference>
<keyword evidence="5" id="KW-1185">Reference proteome</keyword>
<feature type="transmembrane region" description="Helical" evidence="3">
    <location>
        <begin position="12"/>
        <end position="36"/>
    </location>
</feature>
<dbReference type="PROSITE" id="PS50297">
    <property type="entry name" value="ANK_REP_REGION"/>
    <property type="match status" value="5"/>
</dbReference>
<dbReference type="OrthoDB" id="341259at2759"/>
<dbReference type="PANTHER" id="PTHR22677:SF4">
    <property type="entry name" value="USHER SYNDROME TYPE-1G PROTEIN-LIKE PROTEIN"/>
    <property type="match status" value="1"/>
</dbReference>
<dbReference type="SMART" id="SM00248">
    <property type="entry name" value="ANK"/>
    <property type="match status" value="5"/>
</dbReference>
<evidence type="ECO:0000256" key="3">
    <source>
        <dbReference type="SAM" id="Phobius"/>
    </source>
</evidence>
<gene>
    <name evidence="4" type="ORF">AJ79_02233</name>
</gene>
<keyword evidence="3" id="KW-1133">Transmembrane helix</keyword>
<dbReference type="InterPro" id="IPR039323">
    <property type="entry name" value="ANKRD_45/46/60"/>
</dbReference>
<comment type="caution">
    <text evidence="4">The sequence shown here is derived from an EMBL/GenBank/DDBJ whole genome shotgun (WGS) entry which is preliminary data.</text>
</comment>
<dbReference type="Pfam" id="PF12796">
    <property type="entry name" value="Ank_2"/>
    <property type="match status" value="2"/>
</dbReference>
<sequence length="806" mass="88858">MAAPATDLAGVIGTWIAVFFAILALVGVVGPLLVYLNLRTQRGQALNDIDDPTGVYVSRGIRTCYTRTRAFRRVKVPLLSTTPTLYVPNIFIPTGSARKGPATPSTTGWIMLSDVLWNYRLNLKYGDKLVFADSISYLPVHKNWILLLGLLGRYGSRDDNGLPIGEVANIPSTFLHASGKDYIRLSGISGTMLIQRRPSGSDNQKLYFHRHTLNGVALDTNDVPIETLLMLFLGYLSSTDGTIFQNYLLSSYTTTQISDEPKFFRLHSFPLEQVEYSDRVLFRELGIHAQSVFRFAASNLPAEEWAKTILETQHDSSRRLSEYCTDSGHHYYLKVDLYRFNLLAVEVAWSPHAAIVAESAKMIYFFNASKAGSRLISVVKQLLAKPPVSLESERMTELLGKAESRIRYSRFSRTSSRLWYDIDVELRKFWNTADTCMRAMSLLFLDFKELTEILGQELDRVVVDVSSNTITLIRENDPSDSSSLVYFFDFVAVFSPERIRSTAPRVELSAIQCGIACLQALVRMMMFRCVIDSQALSRTIRDLGDIVWVADSTQGVKVNPRHEKPSMYRASDGEESDSEPSDTSSANSHLTGAHQTWDKSNAPEFIRTVLDMEQTIVNRADDTGKTALHIASHIGNVGAAEALLEKGASVQLADSEGNTSLHIAASQGHLEIVQLLLSKKSDLAAVSNAGATPLHLAASNGHFGVVEELLTNGADARAVDQASVTPLWCATNKGSVDIVELLLDNGAEVSKGNNEGVTPVQLASSRGNIEVLQVLLDHGADVSTIDSHGRTVLHSYLWSLDSLESE</sequence>
<evidence type="ECO:0000256" key="2">
    <source>
        <dbReference type="SAM" id="MobiDB-lite"/>
    </source>
</evidence>
<dbReference type="Gene3D" id="1.25.40.20">
    <property type="entry name" value="Ankyrin repeat-containing domain"/>
    <property type="match status" value="1"/>
</dbReference>
<dbReference type="EMBL" id="PDNB01000023">
    <property type="protein sequence ID" value="PGH15640.1"/>
    <property type="molecule type" value="Genomic_DNA"/>
</dbReference>
<evidence type="ECO:0000313" key="4">
    <source>
        <dbReference type="EMBL" id="PGH15640.1"/>
    </source>
</evidence>
<dbReference type="PRINTS" id="PR01415">
    <property type="entry name" value="ANKYRIN"/>
</dbReference>
<protein>
    <submittedName>
        <fullName evidence="4">Uncharacterized protein</fullName>
    </submittedName>
</protein>
<keyword evidence="1" id="KW-0040">ANK repeat</keyword>
<dbReference type="InterPro" id="IPR036770">
    <property type="entry name" value="Ankyrin_rpt-contain_sf"/>
</dbReference>
<evidence type="ECO:0000313" key="5">
    <source>
        <dbReference type="Proteomes" id="UP000223968"/>
    </source>
</evidence>
<feature type="region of interest" description="Disordered" evidence="2">
    <location>
        <begin position="558"/>
        <end position="597"/>
    </location>
</feature>